<evidence type="ECO:0008006" key="4">
    <source>
        <dbReference type="Google" id="ProtNLM"/>
    </source>
</evidence>
<reference evidence="2 3" key="1">
    <citation type="submission" date="2021-03" db="EMBL/GenBank/DDBJ databases">
        <authorList>
            <person name="So Y."/>
        </authorList>
    </citation>
    <scope>NUCLEOTIDE SEQUENCE [LARGE SCALE GENOMIC DNA]</scope>
    <source>
        <strain evidence="2 3">PWR1</strain>
    </source>
</reference>
<accession>A0ABS4AX42</accession>
<sequence length="138" mass="14725">MRPMIASLLGLLLLPAAAGAQALLPCQRVDGSNAPGVMPATAYEVLAQGGTVQRVVLTLQNGNRSTTDFAPTAPGVSVRLISFPEPNDPGQARLVFNRATVEQGGTLFFETWFRAPRDAVPAYNWYRLNCQAAGLPTK</sequence>
<protein>
    <recommendedName>
        <fullName evidence="4">DUF2155 domain-containing protein</fullName>
    </recommendedName>
</protein>
<gene>
    <name evidence="2" type="ORF">J5Y09_14575</name>
</gene>
<name>A0ABS4AX42_9PROT</name>
<feature type="chain" id="PRO_5046031701" description="DUF2155 domain-containing protein" evidence="1">
    <location>
        <begin position="23"/>
        <end position="138"/>
    </location>
</feature>
<feature type="signal peptide" evidence="1">
    <location>
        <begin position="1"/>
        <end position="22"/>
    </location>
</feature>
<dbReference type="RefSeq" id="WP_209352530.1">
    <property type="nucleotide sequence ID" value="NZ_JAGIYZ010000013.1"/>
</dbReference>
<comment type="caution">
    <text evidence="2">The sequence shown here is derived from an EMBL/GenBank/DDBJ whole genome shotgun (WGS) entry which is preliminary data.</text>
</comment>
<evidence type="ECO:0000313" key="3">
    <source>
        <dbReference type="Proteomes" id="UP000680815"/>
    </source>
</evidence>
<keyword evidence="3" id="KW-1185">Reference proteome</keyword>
<keyword evidence="1" id="KW-0732">Signal</keyword>
<organism evidence="2 3">
    <name type="scientific">Roseomonas nitratireducens</name>
    <dbReference type="NCBI Taxonomy" id="2820810"/>
    <lineage>
        <taxon>Bacteria</taxon>
        <taxon>Pseudomonadati</taxon>
        <taxon>Pseudomonadota</taxon>
        <taxon>Alphaproteobacteria</taxon>
        <taxon>Acetobacterales</taxon>
        <taxon>Roseomonadaceae</taxon>
        <taxon>Roseomonas</taxon>
    </lineage>
</organism>
<dbReference type="EMBL" id="JAGIYZ010000013">
    <property type="protein sequence ID" value="MBP0465147.1"/>
    <property type="molecule type" value="Genomic_DNA"/>
</dbReference>
<dbReference type="Proteomes" id="UP000680815">
    <property type="component" value="Unassembled WGS sequence"/>
</dbReference>
<proteinExistence type="predicted"/>
<evidence type="ECO:0000313" key="2">
    <source>
        <dbReference type="EMBL" id="MBP0465147.1"/>
    </source>
</evidence>
<evidence type="ECO:0000256" key="1">
    <source>
        <dbReference type="SAM" id="SignalP"/>
    </source>
</evidence>